<dbReference type="EMBL" id="JAPWDQ010000003">
    <property type="protein sequence ID" value="KAJ5490971.1"/>
    <property type="molecule type" value="Genomic_DNA"/>
</dbReference>
<feature type="compositionally biased region" description="Pro residues" evidence="1">
    <location>
        <begin position="56"/>
        <end position="65"/>
    </location>
</feature>
<evidence type="ECO:0000313" key="4">
    <source>
        <dbReference type="Proteomes" id="UP001148312"/>
    </source>
</evidence>
<reference evidence="3" key="2">
    <citation type="journal article" date="2023" name="IMA Fungus">
        <title>Comparative genomic study of the Penicillium genus elucidates a diverse pangenome and 15 lateral gene transfer events.</title>
        <authorList>
            <person name="Petersen C."/>
            <person name="Sorensen T."/>
            <person name="Nielsen M.R."/>
            <person name="Sondergaard T.E."/>
            <person name="Sorensen J.L."/>
            <person name="Fitzpatrick D.A."/>
            <person name="Frisvad J.C."/>
            <person name="Nielsen K.L."/>
        </authorList>
    </citation>
    <scope>NUCLEOTIDE SEQUENCE</scope>
    <source>
        <strain evidence="3">IBT 30728</strain>
    </source>
</reference>
<dbReference type="RefSeq" id="XP_056792100.1">
    <property type="nucleotide sequence ID" value="XM_056932141.1"/>
</dbReference>
<dbReference type="SUPFAM" id="SSF53383">
    <property type="entry name" value="PLP-dependent transferases"/>
    <property type="match status" value="1"/>
</dbReference>
<dbReference type="GeneID" id="81622390"/>
<dbReference type="PANTHER" id="PTHR42858:SF1">
    <property type="entry name" value="LD15494P"/>
    <property type="match status" value="1"/>
</dbReference>
<protein>
    <recommendedName>
        <fullName evidence="2">Aminotransferase class I/classII large domain-containing protein</fullName>
    </recommendedName>
</protein>
<dbReference type="Pfam" id="PF00155">
    <property type="entry name" value="Aminotran_1_2"/>
    <property type="match status" value="1"/>
</dbReference>
<sequence length="518" mass="57287">MSLNDIKYPWRLTFGGHFLSARTGPTVCPSSTHPVHRVHTPHFIVTLQHPTVLQAIPPPRSPSSPRPRTLPNMTALQHHDSDPDQPPIDLFCGWPNPALLPAPELLRSAATVLTTPSIAHPALQYGPDEGYEPLRIHLAQWLQDFYQPSQPISPGRICITGGASQNLACVLAVFTDPAYTREVWMVDPTYFLAGRIVDDAGFSGRIHGVPEDDEGVDLSVLERGLRAAEDKALREGNNQPVYKPERPWRKIYKYVIYSVPTFANPTSKIMSLARREQLVRLARQYDALLITDDVYDFLQWSPTPGDSLAQPERACLPRLVDVDRYLDGGPIDEWGHAISNGSFSKLLGPGARTGWAEASEKVAYGISQAGSSRSGGAPSQLCSTFIDQLIPSGYLNRWIRDVLQPAYADRYYRLLAGIQEHLAPLGVTVEASSGSTVGGYFIWVSLPAPLLAADVVSAAQEQENLRLASGTLFEVGSPQPLSDRFTGCLRLCFAWEDPRHLREGMRRLARVLRHLLDQ</sequence>
<name>A0A9W9XEX7_9EURO</name>
<evidence type="ECO:0000259" key="2">
    <source>
        <dbReference type="Pfam" id="PF00155"/>
    </source>
</evidence>
<comment type="caution">
    <text evidence="3">The sequence shown here is derived from an EMBL/GenBank/DDBJ whole genome shotgun (WGS) entry which is preliminary data.</text>
</comment>
<dbReference type="Gene3D" id="3.40.640.10">
    <property type="entry name" value="Type I PLP-dependent aspartate aminotransferase-like (Major domain)"/>
    <property type="match status" value="1"/>
</dbReference>
<dbReference type="Proteomes" id="UP001148312">
    <property type="component" value="Unassembled WGS sequence"/>
</dbReference>
<gene>
    <name evidence="3" type="ORF">N7539_002538</name>
</gene>
<proteinExistence type="predicted"/>
<dbReference type="FunFam" id="3.40.640.10:FF:000080">
    <property type="entry name" value="Aminotransferase, putative"/>
    <property type="match status" value="1"/>
</dbReference>
<keyword evidence="4" id="KW-1185">Reference proteome</keyword>
<evidence type="ECO:0000256" key="1">
    <source>
        <dbReference type="SAM" id="MobiDB-lite"/>
    </source>
</evidence>
<dbReference type="InterPro" id="IPR015421">
    <property type="entry name" value="PyrdxlP-dep_Trfase_major"/>
</dbReference>
<dbReference type="AlphaFoldDB" id="A0A9W9XEX7"/>
<reference evidence="3" key="1">
    <citation type="submission" date="2022-12" db="EMBL/GenBank/DDBJ databases">
        <authorList>
            <person name="Petersen C."/>
        </authorList>
    </citation>
    <scope>NUCLEOTIDE SEQUENCE</scope>
    <source>
        <strain evidence="3">IBT 30728</strain>
    </source>
</reference>
<dbReference type="InterPro" id="IPR015422">
    <property type="entry name" value="PyrdxlP-dep_Trfase_small"/>
</dbReference>
<feature type="region of interest" description="Disordered" evidence="1">
    <location>
        <begin position="56"/>
        <end position="83"/>
    </location>
</feature>
<dbReference type="Gene3D" id="3.90.1150.10">
    <property type="entry name" value="Aspartate Aminotransferase, domain 1"/>
    <property type="match status" value="1"/>
</dbReference>
<dbReference type="InterPro" id="IPR004839">
    <property type="entry name" value="Aminotransferase_I/II_large"/>
</dbReference>
<feature type="domain" description="Aminotransferase class I/classII large" evidence="2">
    <location>
        <begin position="119"/>
        <end position="508"/>
    </location>
</feature>
<accession>A0A9W9XEX7</accession>
<dbReference type="InterPro" id="IPR015424">
    <property type="entry name" value="PyrdxlP-dep_Trfase"/>
</dbReference>
<organism evidence="3 4">
    <name type="scientific">Penicillium diatomitis</name>
    <dbReference type="NCBI Taxonomy" id="2819901"/>
    <lineage>
        <taxon>Eukaryota</taxon>
        <taxon>Fungi</taxon>
        <taxon>Dikarya</taxon>
        <taxon>Ascomycota</taxon>
        <taxon>Pezizomycotina</taxon>
        <taxon>Eurotiomycetes</taxon>
        <taxon>Eurotiomycetidae</taxon>
        <taxon>Eurotiales</taxon>
        <taxon>Aspergillaceae</taxon>
        <taxon>Penicillium</taxon>
    </lineage>
</organism>
<dbReference type="GO" id="GO:0030170">
    <property type="term" value="F:pyridoxal phosphate binding"/>
    <property type="evidence" value="ECO:0007669"/>
    <property type="project" value="InterPro"/>
</dbReference>
<evidence type="ECO:0000313" key="3">
    <source>
        <dbReference type="EMBL" id="KAJ5490971.1"/>
    </source>
</evidence>
<dbReference type="PANTHER" id="PTHR42858">
    <property type="entry name" value="AMINOTRANSFERASE"/>
    <property type="match status" value="1"/>
</dbReference>
<dbReference type="CDD" id="cd00609">
    <property type="entry name" value="AAT_like"/>
    <property type="match status" value="1"/>
</dbReference>
<dbReference type="GO" id="GO:0047536">
    <property type="term" value="F:2-aminoadipate transaminase activity"/>
    <property type="evidence" value="ECO:0007669"/>
    <property type="project" value="TreeGrafter"/>
</dbReference>